<name>D3AZL7_HETP5</name>
<feature type="chain" id="PRO_5003041786" evidence="1">
    <location>
        <begin position="23"/>
        <end position="757"/>
    </location>
</feature>
<evidence type="ECO:0000259" key="3">
    <source>
        <dbReference type="Pfam" id="PF22933"/>
    </source>
</evidence>
<feature type="signal peptide" evidence="1">
    <location>
        <begin position="1"/>
        <end position="22"/>
    </location>
</feature>
<dbReference type="AlphaFoldDB" id="D3AZL7"/>
<sequence>MYKSKALFLIVFIVFNLIVVKSDIEASELYCLRWFIQQFGLDWSLTSADCTQISSNPERIKCIRDADQVDHISSFTTYSYNSTYDLLQLIDQSENVNLNSISLSFISFSDYISIFPVNLNHLTSLSLSFNFFKSDLTSSIFKPPMARVILNENTFGSGTFKIKNDGSTFDSMDFLFIRLYNLGLNSLDFNAAQWPVLKTLSTDQKLPYTLNIASNSIENLILDQYPLSPAPPAKWFAPNFSLSMKNSFFEGDTVDYGSRTPNLLSYKNNTKLGTVLFDSNCYSFYNSDCNLTSPYVPDCFYCYWEMYLSSLPPNTNPPPAGFHCNFTVDKSLYYVPSDLSLKSILISGNNIGLGYDAKNLSVNIPNKLLTYRLPSSQGKATLQFSPESVHRFDIVWGVEPKIQRAGYLYVDETYCEFYISGRFNMYSNFTVQVYNQTCNNVQVNSTTITCNMPIAKANYYNITVDDTITNLFIDTGIYVPPEQNNCGVNDQCNGKGALQGGGVIVNPSPTSPEPTIIVEDKIKFKFDIASIQEIDSDSSIVNEVFTSKWNSTTITIDTLTTYNYYITVNSTSTSINATIEQSTKDRVVEFGGYPTTYAAGSLKLTIKINNWSYKDKLNHLRVIMTTTIENTKDDCDSDTIADGQDINDINYLKVMMNDKTFYGRFLPYSVVDNGRVVKVNNQLINTTVSTVLVNTDRSGDSRCRSESRKWLIPTIVVVVVAYPNKADREFDSIFKYERIPKNPRRKTRSLDLTINHT</sequence>
<dbReference type="Proteomes" id="UP000001396">
    <property type="component" value="Unassembled WGS sequence"/>
</dbReference>
<gene>
    <name evidence="4" type="ORF">PPL_02399</name>
</gene>
<evidence type="ECO:0000313" key="5">
    <source>
        <dbReference type="Proteomes" id="UP000001396"/>
    </source>
</evidence>
<keyword evidence="5" id="KW-1185">Reference proteome</keyword>
<evidence type="ECO:0000256" key="1">
    <source>
        <dbReference type="SAM" id="SignalP"/>
    </source>
</evidence>
<accession>D3AZL7</accession>
<evidence type="ECO:0000259" key="2">
    <source>
        <dbReference type="Pfam" id="PF01833"/>
    </source>
</evidence>
<dbReference type="EMBL" id="ADBJ01000008">
    <property type="protein sequence ID" value="EFA85396.1"/>
    <property type="molecule type" value="Genomic_DNA"/>
</dbReference>
<keyword evidence="1" id="KW-0732">Signal</keyword>
<proteinExistence type="predicted"/>
<dbReference type="Pfam" id="PF22933">
    <property type="entry name" value="ComC_SSD"/>
    <property type="match status" value="1"/>
</dbReference>
<organism evidence="4 5">
    <name type="scientific">Heterostelium pallidum (strain ATCC 26659 / Pp 5 / PN500)</name>
    <name type="common">Cellular slime mold</name>
    <name type="synonym">Polysphondylium pallidum</name>
    <dbReference type="NCBI Taxonomy" id="670386"/>
    <lineage>
        <taxon>Eukaryota</taxon>
        <taxon>Amoebozoa</taxon>
        <taxon>Evosea</taxon>
        <taxon>Eumycetozoa</taxon>
        <taxon>Dictyostelia</taxon>
        <taxon>Acytosteliales</taxon>
        <taxon>Acytosteliaceae</taxon>
        <taxon>Heterostelium</taxon>
    </lineage>
</organism>
<feature type="domain" description="ComC supersandwich" evidence="3">
    <location>
        <begin position="515"/>
        <end position="689"/>
    </location>
</feature>
<feature type="domain" description="IPT/TIG" evidence="2">
    <location>
        <begin position="418"/>
        <end position="465"/>
    </location>
</feature>
<protein>
    <submittedName>
        <fullName evidence="4">Uncharacterized protein</fullName>
    </submittedName>
</protein>
<dbReference type="PANTHER" id="PTHR24032">
    <property type="entry name" value="EGF-LIKE DOMAIN-CONTAINING PROTEIN-RELATED-RELATED"/>
    <property type="match status" value="1"/>
</dbReference>
<evidence type="ECO:0000313" key="4">
    <source>
        <dbReference type="EMBL" id="EFA85396.1"/>
    </source>
</evidence>
<dbReference type="InterPro" id="IPR054484">
    <property type="entry name" value="ComC_SSD"/>
</dbReference>
<comment type="caution">
    <text evidence="4">The sequence shown here is derived from an EMBL/GenBank/DDBJ whole genome shotgun (WGS) entry which is preliminary data.</text>
</comment>
<dbReference type="InterPro" id="IPR002909">
    <property type="entry name" value="IPT_dom"/>
</dbReference>
<dbReference type="RefSeq" id="XP_020437505.1">
    <property type="nucleotide sequence ID" value="XM_020573388.1"/>
</dbReference>
<dbReference type="InParanoid" id="D3AZL7"/>
<dbReference type="InterPro" id="IPR053331">
    <property type="entry name" value="EGF-like_comC"/>
</dbReference>
<reference evidence="4 5" key="1">
    <citation type="journal article" date="2011" name="Genome Res.">
        <title>Phylogeny-wide analysis of social amoeba genomes highlights ancient origins for complex intercellular communication.</title>
        <authorList>
            <person name="Heidel A.J."/>
            <person name="Lawal H.M."/>
            <person name="Felder M."/>
            <person name="Schilde C."/>
            <person name="Helps N.R."/>
            <person name="Tunggal B."/>
            <person name="Rivero F."/>
            <person name="John U."/>
            <person name="Schleicher M."/>
            <person name="Eichinger L."/>
            <person name="Platzer M."/>
            <person name="Noegel A.A."/>
            <person name="Schaap P."/>
            <person name="Gloeckner G."/>
        </authorList>
    </citation>
    <scope>NUCLEOTIDE SEQUENCE [LARGE SCALE GENOMIC DNA]</scope>
    <source>
        <strain evidence="5">ATCC 26659 / Pp 5 / PN500</strain>
    </source>
</reference>
<dbReference type="Pfam" id="PF01833">
    <property type="entry name" value="TIG"/>
    <property type="match status" value="1"/>
</dbReference>
<dbReference type="GeneID" id="31357924"/>